<dbReference type="AlphaFoldDB" id="A0A1G2R2R2"/>
<sequence>MKIISKDQATRFKNSESCIAIEYPIGDKDVNGAIIKLTGRYPDKGRVVNLKCKELAYVIEGSGRITIEGQDSNLKEGDVVLIEPGEKYFWDWVLTIFVSCTPDWYPEQHKEVE</sequence>
<dbReference type="Pfam" id="PF05899">
    <property type="entry name" value="Cupin_3"/>
    <property type="match status" value="1"/>
</dbReference>
<organism evidence="2 3">
    <name type="scientific">Candidatus Wildermuthbacteria bacterium RIFCSPHIGHO2_02_FULL_47_12</name>
    <dbReference type="NCBI Taxonomy" id="1802451"/>
    <lineage>
        <taxon>Bacteria</taxon>
        <taxon>Candidatus Wildermuthiibacteriota</taxon>
    </lineage>
</organism>
<evidence type="ECO:0000313" key="2">
    <source>
        <dbReference type="EMBL" id="OHA67130.1"/>
    </source>
</evidence>
<dbReference type="SUPFAM" id="SSF51182">
    <property type="entry name" value="RmlC-like cupins"/>
    <property type="match status" value="1"/>
</dbReference>
<gene>
    <name evidence="2" type="ORF">A3C82_02555</name>
</gene>
<feature type="domain" description="(S)-ureidoglycine aminohydrolase cupin" evidence="1">
    <location>
        <begin position="51"/>
        <end position="95"/>
    </location>
</feature>
<proteinExistence type="predicted"/>
<evidence type="ECO:0000313" key="3">
    <source>
        <dbReference type="Proteomes" id="UP000176901"/>
    </source>
</evidence>
<dbReference type="InterPro" id="IPR011051">
    <property type="entry name" value="RmlC_Cupin_sf"/>
</dbReference>
<dbReference type="Proteomes" id="UP000176901">
    <property type="component" value="Unassembled WGS sequence"/>
</dbReference>
<dbReference type="InterPro" id="IPR008579">
    <property type="entry name" value="UGlyAH_Cupin_dom"/>
</dbReference>
<dbReference type="EMBL" id="MHTW01000018">
    <property type="protein sequence ID" value="OHA67130.1"/>
    <property type="molecule type" value="Genomic_DNA"/>
</dbReference>
<dbReference type="Gene3D" id="2.60.120.10">
    <property type="entry name" value="Jelly Rolls"/>
    <property type="match status" value="1"/>
</dbReference>
<name>A0A1G2R2R2_9BACT</name>
<reference evidence="2 3" key="1">
    <citation type="journal article" date="2016" name="Nat. Commun.">
        <title>Thousands of microbial genomes shed light on interconnected biogeochemical processes in an aquifer system.</title>
        <authorList>
            <person name="Anantharaman K."/>
            <person name="Brown C.T."/>
            <person name="Hug L.A."/>
            <person name="Sharon I."/>
            <person name="Castelle C.J."/>
            <person name="Probst A.J."/>
            <person name="Thomas B.C."/>
            <person name="Singh A."/>
            <person name="Wilkins M.J."/>
            <person name="Karaoz U."/>
            <person name="Brodie E.L."/>
            <person name="Williams K.H."/>
            <person name="Hubbard S.S."/>
            <person name="Banfield J.F."/>
        </authorList>
    </citation>
    <scope>NUCLEOTIDE SEQUENCE [LARGE SCALE GENOMIC DNA]</scope>
</reference>
<dbReference type="STRING" id="1802451.A3C82_02555"/>
<evidence type="ECO:0000259" key="1">
    <source>
        <dbReference type="Pfam" id="PF05899"/>
    </source>
</evidence>
<protein>
    <recommendedName>
        <fullName evidence="1">(S)-ureidoglycine aminohydrolase cupin domain-containing protein</fullName>
    </recommendedName>
</protein>
<dbReference type="InterPro" id="IPR014710">
    <property type="entry name" value="RmlC-like_jellyroll"/>
</dbReference>
<comment type="caution">
    <text evidence="2">The sequence shown here is derived from an EMBL/GenBank/DDBJ whole genome shotgun (WGS) entry which is preliminary data.</text>
</comment>
<accession>A0A1G2R2R2</accession>